<evidence type="ECO:0008006" key="5">
    <source>
        <dbReference type="Google" id="ProtNLM"/>
    </source>
</evidence>
<feature type="signal peptide" evidence="2">
    <location>
        <begin position="1"/>
        <end position="26"/>
    </location>
</feature>
<sequence length="621" mass="71855">MHLRTSIILSLSVLSLGACISNPSSAPTSSSSSTPINPFAKDYIYYFEHLDEAKAKNEQCLKDGVFKKVGVDMENADERQMIAEYPDDILMLNPGNNELSPCFAAWTANNAAEPLRKWQEENKKKEELNQKFEKQVIRLKTEWEKKYANEDWNTFYPEALRKESVQTRNRKNRLENRAKREAIDRIFVDKAEPFLNELKTKNIETLTKEIPQSCRKGAWDLIPSCKAYYHVLKEKLSEKTLSELAGMEKQYKGAKHLPATVQSAAYRSAVEGNSEKMDKALMLDYRKRNTEYMQCAKKIGDKIAATPFQMDKTGDYTFSFYSELYPECVITNQVMERLELPSNLSKVVDREVWMKLGKHIWETEANHEKEYEQLEKTPEVAQTKTILAQKYAQTPWQNFTWQNFISTVEKDYPTTIADIFSGTKEEQKQKQKQHQIMVIALNQVFTDKIQPLVDELAKKSIDQLIAEIPASCRDERKIDWLADSQCDAYSRALSKKFQNQTLEELSASKDKYENKDEEGLSRVYTAYSLALHEKERKQYLELSNDDTKREAAYRQCIKNISGIIEKSYVSEEDSASSYARRAPGCLAFSSSLRIEESRFDYFTETLLNKKRFQQASAVKQN</sequence>
<dbReference type="PATRIC" id="fig|1095748.3.peg.123"/>
<dbReference type="Proteomes" id="UP000004473">
    <property type="component" value="Unassembled WGS sequence"/>
</dbReference>
<dbReference type="EMBL" id="AJMT01000007">
    <property type="protein sequence ID" value="EIG30385.1"/>
    <property type="molecule type" value="Genomic_DNA"/>
</dbReference>
<evidence type="ECO:0000256" key="2">
    <source>
        <dbReference type="SAM" id="SignalP"/>
    </source>
</evidence>
<protein>
    <recommendedName>
        <fullName evidence="5">Lipoprotein</fullName>
    </recommendedName>
</protein>
<accession>I2NX24</accession>
<evidence type="ECO:0000256" key="1">
    <source>
        <dbReference type="SAM" id="Coils"/>
    </source>
</evidence>
<name>I2NX24_NEISI</name>
<keyword evidence="1" id="KW-0175">Coiled coil</keyword>
<evidence type="ECO:0000313" key="3">
    <source>
        <dbReference type="EMBL" id="EIG30385.1"/>
    </source>
</evidence>
<comment type="caution">
    <text evidence="3">The sequence shown here is derived from an EMBL/GenBank/DDBJ whole genome shotgun (WGS) entry which is preliminary data.</text>
</comment>
<proteinExistence type="predicted"/>
<gene>
    <name evidence="3" type="ORF">HMPREF1051_1291</name>
</gene>
<reference evidence="3 4" key="1">
    <citation type="submission" date="2012-04" db="EMBL/GenBank/DDBJ databases">
        <authorList>
            <person name="Harkins D.M."/>
            <person name="Madupu R."/>
            <person name="Durkin A.S."/>
            <person name="Torralba M."/>
            <person name="Methe B."/>
            <person name="Sutton G.G."/>
            <person name="Nelson K.E."/>
        </authorList>
    </citation>
    <scope>NUCLEOTIDE SEQUENCE [LARGE SCALE GENOMIC DNA]</scope>
    <source>
        <strain evidence="3 4">VK64</strain>
    </source>
</reference>
<dbReference type="PROSITE" id="PS51257">
    <property type="entry name" value="PROKAR_LIPOPROTEIN"/>
    <property type="match status" value="1"/>
</dbReference>
<feature type="coiled-coil region" evidence="1">
    <location>
        <begin position="115"/>
        <end position="142"/>
    </location>
</feature>
<evidence type="ECO:0000313" key="4">
    <source>
        <dbReference type="Proteomes" id="UP000004473"/>
    </source>
</evidence>
<feature type="chain" id="PRO_5003663306" description="Lipoprotein" evidence="2">
    <location>
        <begin position="27"/>
        <end position="621"/>
    </location>
</feature>
<dbReference type="RefSeq" id="WP_003762759.1">
    <property type="nucleotide sequence ID" value="NZ_AJMT01000007.1"/>
</dbReference>
<keyword evidence="2" id="KW-0732">Signal</keyword>
<dbReference type="AlphaFoldDB" id="I2NX24"/>
<organism evidence="3 4">
    <name type="scientific">Neisseria sicca VK64</name>
    <dbReference type="NCBI Taxonomy" id="1095748"/>
    <lineage>
        <taxon>Bacteria</taxon>
        <taxon>Pseudomonadati</taxon>
        <taxon>Pseudomonadota</taxon>
        <taxon>Betaproteobacteria</taxon>
        <taxon>Neisseriales</taxon>
        <taxon>Neisseriaceae</taxon>
        <taxon>Neisseria</taxon>
    </lineage>
</organism>